<dbReference type="InterPro" id="IPR029052">
    <property type="entry name" value="Metallo-depent_PP-like"/>
</dbReference>
<proteinExistence type="inferred from homology"/>
<comment type="caution">
    <text evidence="6">The sequence shown here is derived from an EMBL/GenBank/DDBJ whole genome shotgun (WGS) entry which is preliminary data.</text>
</comment>
<keyword evidence="1" id="KW-0479">Metal-binding</keyword>
<sequence>MSDTVYFAQFSDCHLFADIEQLHCGANVFGNLVKVLTTINQDVDISFLVFTGDLTQDHTKTSYLRFVEAYQQAVTRQLPCYFVAGNHDDLALLEQTFSQGPFSATRTINLAHWQIQLASSKSDTPAGLWHENEQNRVVSKIDKSKQQILMMHHHCVDVGYFIDRHGLQNQETFYDFLVARPEIKAVFCGHVHNAISTSIPKANIPLYSCPATCLQFDKSADTVANAGIGIGYRKISLSADNYATQTFFIEA</sequence>
<dbReference type="PANTHER" id="PTHR42988">
    <property type="entry name" value="PHOSPHOHYDROLASE"/>
    <property type="match status" value="1"/>
</dbReference>
<dbReference type="Gene3D" id="3.60.21.10">
    <property type="match status" value="1"/>
</dbReference>
<keyword evidence="7" id="KW-1185">Reference proteome</keyword>
<evidence type="ECO:0000259" key="5">
    <source>
        <dbReference type="Pfam" id="PF00149"/>
    </source>
</evidence>
<dbReference type="InterPro" id="IPR004843">
    <property type="entry name" value="Calcineurin-like_PHP"/>
</dbReference>
<dbReference type="GO" id="GO:0016787">
    <property type="term" value="F:hydrolase activity"/>
    <property type="evidence" value="ECO:0007669"/>
    <property type="project" value="UniProtKB-KW"/>
</dbReference>
<evidence type="ECO:0000256" key="4">
    <source>
        <dbReference type="ARBA" id="ARBA00025742"/>
    </source>
</evidence>
<gene>
    <name evidence="6" type="primary">cpdA</name>
    <name evidence="6" type="ORF">GCM10017161_11020</name>
</gene>
<dbReference type="InterPro" id="IPR050884">
    <property type="entry name" value="CNP_phosphodiesterase-III"/>
</dbReference>
<reference evidence="6" key="1">
    <citation type="journal article" date="2014" name="Int. J. Syst. Evol. Microbiol.">
        <title>Complete genome sequence of Corynebacterium casei LMG S-19264T (=DSM 44701T), isolated from a smear-ripened cheese.</title>
        <authorList>
            <consortium name="US DOE Joint Genome Institute (JGI-PGF)"/>
            <person name="Walter F."/>
            <person name="Albersmeier A."/>
            <person name="Kalinowski J."/>
            <person name="Ruckert C."/>
        </authorList>
    </citation>
    <scope>NUCLEOTIDE SEQUENCE</scope>
    <source>
        <strain evidence="6">KCTC 42731</strain>
    </source>
</reference>
<keyword evidence="3" id="KW-0408">Iron</keyword>
<dbReference type="Pfam" id="PF00149">
    <property type="entry name" value="Metallophos"/>
    <property type="match status" value="1"/>
</dbReference>
<accession>A0A919BEI3</accession>
<keyword evidence="2" id="KW-0378">Hydrolase</keyword>
<dbReference type="AlphaFoldDB" id="A0A919BEI3"/>
<dbReference type="SUPFAM" id="SSF56300">
    <property type="entry name" value="Metallo-dependent phosphatases"/>
    <property type="match status" value="1"/>
</dbReference>
<reference evidence="6" key="2">
    <citation type="submission" date="2020-09" db="EMBL/GenBank/DDBJ databases">
        <authorList>
            <person name="Sun Q."/>
            <person name="Kim S."/>
        </authorList>
    </citation>
    <scope>NUCLEOTIDE SEQUENCE</scope>
    <source>
        <strain evidence="6">KCTC 42731</strain>
    </source>
</reference>
<organism evidence="6 7">
    <name type="scientific">Thalassotalea marina</name>
    <dbReference type="NCBI Taxonomy" id="1673741"/>
    <lineage>
        <taxon>Bacteria</taxon>
        <taxon>Pseudomonadati</taxon>
        <taxon>Pseudomonadota</taxon>
        <taxon>Gammaproteobacteria</taxon>
        <taxon>Alteromonadales</taxon>
        <taxon>Colwelliaceae</taxon>
        <taxon>Thalassotalea</taxon>
    </lineage>
</organism>
<evidence type="ECO:0000256" key="3">
    <source>
        <dbReference type="ARBA" id="ARBA00023004"/>
    </source>
</evidence>
<protein>
    <submittedName>
        <fullName evidence="6">3',5'-cyclic adenosine monophosphate phosphodiesterase CpdA</fullName>
    </submittedName>
</protein>
<dbReference type="EMBL" id="BNCK01000002">
    <property type="protein sequence ID" value="GHF85263.1"/>
    <property type="molecule type" value="Genomic_DNA"/>
</dbReference>
<evidence type="ECO:0000256" key="1">
    <source>
        <dbReference type="ARBA" id="ARBA00022723"/>
    </source>
</evidence>
<name>A0A919BEI3_9GAMM</name>
<dbReference type="PANTHER" id="PTHR42988:SF2">
    <property type="entry name" value="CYCLIC NUCLEOTIDE PHOSPHODIESTERASE CBUA0032-RELATED"/>
    <property type="match status" value="1"/>
</dbReference>
<evidence type="ECO:0000313" key="6">
    <source>
        <dbReference type="EMBL" id="GHF85263.1"/>
    </source>
</evidence>
<dbReference type="RefSeq" id="WP_189768095.1">
    <property type="nucleotide sequence ID" value="NZ_BNCK01000002.1"/>
</dbReference>
<feature type="domain" description="Calcineurin-like phosphoesterase" evidence="5">
    <location>
        <begin position="7"/>
        <end position="193"/>
    </location>
</feature>
<comment type="similarity">
    <text evidence="4">Belongs to the cyclic nucleotide phosphodiesterase class-III family.</text>
</comment>
<evidence type="ECO:0000313" key="7">
    <source>
        <dbReference type="Proteomes" id="UP000623842"/>
    </source>
</evidence>
<dbReference type="Proteomes" id="UP000623842">
    <property type="component" value="Unassembled WGS sequence"/>
</dbReference>
<evidence type="ECO:0000256" key="2">
    <source>
        <dbReference type="ARBA" id="ARBA00022801"/>
    </source>
</evidence>
<dbReference type="GO" id="GO:0046872">
    <property type="term" value="F:metal ion binding"/>
    <property type="evidence" value="ECO:0007669"/>
    <property type="project" value="UniProtKB-KW"/>
</dbReference>